<dbReference type="Proteomes" id="UP000585050">
    <property type="component" value="Unassembled WGS sequence"/>
</dbReference>
<dbReference type="SUPFAM" id="SSF53756">
    <property type="entry name" value="UDP-Glycosyltransferase/glycogen phosphorylase"/>
    <property type="match status" value="1"/>
</dbReference>
<dbReference type="GO" id="GO:0016740">
    <property type="term" value="F:transferase activity"/>
    <property type="evidence" value="ECO:0007669"/>
    <property type="project" value="UniProtKB-KW"/>
</dbReference>
<evidence type="ECO:0000259" key="1">
    <source>
        <dbReference type="Pfam" id="PF26337"/>
    </source>
</evidence>
<accession>A0A7X8SLR9</accession>
<protein>
    <submittedName>
        <fullName evidence="2">Glycosyltransferase family 4 protein</fullName>
    </submittedName>
</protein>
<dbReference type="Pfam" id="PF26337">
    <property type="entry name" value="Gtf3_C"/>
    <property type="match status" value="1"/>
</dbReference>
<dbReference type="AlphaFoldDB" id="A0A7X8SLR9"/>
<gene>
    <name evidence="2" type="ORF">HGP29_14880</name>
</gene>
<proteinExistence type="predicted"/>
<feature type="domain" description="Glucosyltransferase 3-like C-terminal" evidence="1">
    <location>
        <begin position="311"/>
        <end position="378"/>
    </location>
</feature>
<dbReference type="Gene3D" id="3.40.50.2000">
    <property type="entry name" value="Glycogen Phosphorylase B"/>
    <property type="match status" value="2"/>
</dbReference>
<dbReference type="RefSeq" id="WP_168883209.1">
    <property type="nucleotide sequence ID" value="NZ_JABAIL010000004.1"/>
</dbReference>
<reference evidence="2 3" key="1">
    <citation type="submission" date="2020-04" db="EMBL/GenBank/DDBJ databases">
        <title>Flammeovirga sp. SR4, a novel species isolated from seawater.</title>
        <authorList>
            <person name="Wang X."/>
        </authorList>
    </citation>
    <scope>NUCLEOTIDE SEQUENCE [LARGE SCALE GENOMIC DNA]</scope>
    <source>
        <strain evidence="2 3">SR4</strain>
    </source>
</reference>
<sequence>MNILVTTYWSYNDALIQTYTLPYLKIINRNLPERSKIYLLTLEQEHQKIDLKERSKIDSYLSQFNIELLPFTYSRFGMHSMIKMGITLLKLIVFCFKKNIKIIHSWCTPGGAIGYILSKLTRKILILDSYEPHAEPMIEAGEWKKNSTAFKILWTLEKLQSKRSNIAIACVSEMRKYAQEKFNADFEYFYVKPACIDFNQFSYANRKRKELLNKYNLEDKIIGVYAGKFGGSYLSQEVFDFFSVAEEYWGDRFRLVMLNNHSEEEILRWCEKAGLSRGKVLKFFVPHSEVADYIGLADFALTPFIPVPSKRYGTPIKTGEYLALGLPVVITENISDDSEVIEKNGIGSIMRKFDKHSYLQNLLEIENIINSMSREDLYLKIRAIAEEYRSFSKADIAYNEIYGKLLSK</sequence>
<organism evidence="2 3">
    <name type="scientific">Flammeovirga agarivorans</name>
    <dbReference type="NCBI Taxonomy" id="2726742"/>
    <lineage>
        <taxon>Bacteria</taxon>
        <taxon>Pseudomonadati</taxon>
        <taxon>Bacteroidota</taxon>
        <taxon>Cytophagia</taxon>
        <taxon>Cytophagales</taxon>
        <taxon>Flammeovirgaceae</taxon>
        <taxon>Flammeovirga</taxon>
    </lineage>
</organism>
<keyword evidence="3" id="KW-1185">Reference proteome</keyword>
<dbReference type="EMBL" id="JABAIL010000004">
    <property type="protein sequence ID" value="NLR92500.1"/>
    <property type="molecule type" value="Genomic_DNA"/>
</dbReference>
<dbReference type="InterPro" id="IPR058592">
    <property type="entry name" value="Gtf3_C"/>
</dbReference>
<comment type="caution">
    <text evidence="2">The sequence shown here is derived from an EMBL/GenBank/DDBJ whole genome shotgun (WGS) entry which is preliminary data.</text>
</comment>
<name>A0A7X8SLR9_9BACT</name>
<evidence type="ECO:0000313" key="2">
    <source>
        <dbReference type="EMBL" id="NLR92500.1"/>
    </source>
</evidence>
<evidence type="ECO:0000313" key="3">
    <source>
        <dbReference type="Proteomes" id="UP000585050"/>
    </source>
</evidence>
<keyword evidence="2" id="KW-0808">Transferase</keyword>